<comment type="caution">
    <text evidence="5">The sequence shown here is derived from an EMBL/GenBank/DDBJ whole genome shotgun (WGS) entry which is preliminary data.</text>
</comment>
<dbReference type="AlphaFoldDB" id="A0A392P098"/>
<proteinExistence type="inferred from homology"/>
<dbReference type="SUPFAM" id="SSF51197">
    <property type="entry name" value="Clavaminate synthase-like"/>
    <property type="match status" value="1"/>
</dbReference>
<evidence type="ECO:0000256" key="4">
    <source>
        <dbReference type="ARBA" id="ARBA00023242"/>
    </source>
</evidence>
<evidence type="ECO:0000256" key="3">
    <source>
        <dbReference type="ARBA" id="ARBA00022723"/>
    </source>
</evidence>
<comment type="similarity">
    <text evidence="2">Belongs to the JARID1 histone demethylase family.</text>
</comment>
<dbReference type="PANTHER" id="PTHR12549">
    <property type="entry name" value="JMJC DOMAIN-CONTAINING HISTONE DEMETHYLATION PROTEIN"/>
    <property type="match status" value="1"/>
</dbReference>
<dbReference type="GO" id="GO:0032259">
    <property type="term" value="P:methylation"/>
    <property type="evidence" value="ECO:0007669"/>
    <property type="project" value="UniProtKB-KW"/>
</dbReference>
<reference evidence="5 6" key="1">
    <citation type="journal article" date="2018" name="Front. Plant Sci.">
        <title>Red Clover (Trifolium pratense) and Zigzag Clover (T. medium) - A Picture of Genomic Similarities and Differences.</title>
        <authorList>
            <person name="Dluhosova J."/>
            <person name="Istvanek J."/>
            <person name="Nedelnik J."/>
            <person name="Repkova J."/>
        </authorList>
    </citation>
    <scope>NUCLEOTIDE SEQUENCE [LARGE SCALE GENOMIC DNA]</scope>
    <source>
        <strain evidence="6">cv. 10/8</strain>
        <tissue evidence="5">Leaf</tissue>
    </source>
</reference>
<keyword evidence="5" id="KW-0489">Methyltransferase</keyword>
<name>A0A392P098_9FABA</name>
<organism evidence="5 6">
    <name type="scientific">Trifolium medium</name>
    <dbReference type="NCBI Taxonomy" id="97028"/>
    <lineage>
        <taxon>Eukaryota</taxon>
        <taxon>Viridiplantae</taxon>
        <taxon>Streptophyta</taxon>
        <taxon>Embryophyta</taxon>
        <taxon>Tracheophyta</taxon>
        <taxon>Spermatophyta</taxon>
        <taxon>Magnoliopsida</taxon>
        <taxon>eudicotyledons</taxon>
        <taxon>Gunneridae</taxon>
        <taxon>Pentapetalae</taxon>
        <taxon>rosids</taxon>
        <taxon>fabids</taxon>
        <taxon>Fabales</taxon>
        <taxon>Fabaceae</taxon>
        <taxon>Papilionoideae</taxon>
        <taxon>50 kb inversion clade</taxon>
        <taxon>NPAAA clade</taxon>
        <taxon>Hologalegina</taxon>
        <taxon>IRL clade</taxon>
        <taxon>Trifolieae</taxon>
        <taxon>Trifolium</taxon>
    </lineage>
</organism>
<dbReference type="EMBL" id="LXQA010057698">
    <property type="protein sequence ID" value="MCI05152.1"/>
    <property type="molecule type" value="Genomic_DNA"/>
</dbReference>
<dbReference type="GO" id="GO:0008168">
    <property type="term" value="F:methyltransferase activity"/>
    <property type="evidence" value="ECO:0007669"/>
    <property type="project" value="UniProtKB-KW"/>
</dbReference>
<keyword evidence="3" id="KW-0479">Metal-binding</keyword>
<feature type="non-terminal residue" evidence="5">
    <location>
        <position position="205"/>
    </location>
</feature>
<accession>A0A392P098</accession>
<evidence type="ECO:0000313" key="6">
    <source>
        <dbReference type="Proteomes" id="UP000265520"/>
    </source>
</evidence>
<dbReference type="GO" id="GO:0000785">
    <property type="term" value="C:chromatin"/>
    <property type="evidence" value="ECO:0007669"/>
    <property type="project" value="TreeGrafter"/>
</dbReference>
<dbReference type="Gene3D" id="2.60.120.650">
    <property type="entry name" value="Cupin"/>
    <property type="match status" value="1"/>
</dbReference>
<dbReference type="Proteomes" id="UP000265520">
    <property type="component" value="Unassembled WGS sequence"/>
</dbReference>
<dbReference type="GO" id="GO:0000118">
    <property type="term" value="C:histone deacetylase complex"/>
    <property type="evidence" value="ECO:0007669"/>
    <property type="project" value="TreeGrafter"/>
</dbReference>
<keyword evidence="6" id="KW-1185">Reference proteome</keyword>
<dbReference type="GO" id="GO:0031490">
    <property type="term" value="F:chromatin DNA binding"/>
    <property type="evidence" value="ECO:0007669"/>
    <property type="project" value="TreeGrafter"/>
</dbReference>
<dbReference type="GO" id="GO:0032454">
    <property type="term" value="F:histone H3K9 demethylase activity"/>
    <property type="evidence" value="ECO:0007669"/>
    <property type="project" value="InterPro"/>
</dbReference>
<sequence>MIADETHKNLHSCLNRKAASREDSSDNNIYCPEAKNVHPDDLLHFQWHWRKGEPVIVRNLLGGTSNSLWEPSGMSRAIRRQNKNVMVTDCISLREKFVTTEEFFTGYTDCCERPSKQPHMLKLKDWPPSQSFKECLPNHYEEFVSYLPYKEYTHPVSGSLNLAVKLPDDCLKPDMGPKAYIAHGFAKELGCGDSVTKLHCDMSDA</sequence>
<evidence type="ECO:0000256" key="1">
    <source>
        <dbReference type="ARBA" id="ARBA00004123"/>
    </source>
</evidence>
<evidence type="ECO:0000313" key="5">
    <source>
        <dbReference type="EMBL" id="MCI05152.1"/>
    </source>
</evidence>
<keyword evidence="5" id="KW-0808">Transferase</keyword>
<dbReference type="GO" id="GO:0046872">
    <property type="term" value="F:metal ion binding"/>
    <property type="evidence" value="ECO:0007669"/>
    <property type="project" value="UniProtKB-KW"/>
</dbReference>
<dbReference type="InterPro" id="IPR045109">
    <property type="entry name" value="LSDs-like"/>
</dbReference>
<protein>
    <submittedName>
        <fullName evidence="5">Lysine-specific demethylase 3B</fullName>
    </submittedName>
</protein>
<dbReference type="GO" id="GO:0006357">
    <property type="term" value="P:regulation of transcription by RNA polymerase II"/>
    <property type="evidence" value="ECO:0007669"/>
    <property type="project" value="TreeGrafter"/>
</dbReference>
<evidence type="ECO:0000256" key="2">
    <source>
        <dbReference type="ARBA" id="ARBA00006801"/>
    </source>
</evidence>
<dbReference type="GO" id="GO:0003712">
    <property type="term" value="F:transcription coregulator activity"/>
    <property type="evidence" value="ECO:0007669"/>
    <property type="project" value="TreeGrafter"/>
</dbReference>
<keyword evidence="4" id="KW-0539">Nucleus</keyword>
<comment type="subcellular location">
    <subcellularLocation>
        <location evidence="1">Nucleus</location>
    </subcellularLocation>
</comment>
<dbReference type="PANTHER" id="PTHR12549:SF11">
    <property type="entry name" value="LYSINE-SPECIFIC DEMETHYLASE JMJ25"/>
    <property type="match status" value="1"/>
</dbReference>